<organism evidence="2 3">
    <name type="scientific">Virgisporangium aurantiacum</name>
    <dbReference type="NCBI Taxonomy" id="175570"/>
    <lineage>
        <taxon>Bacteria</taxon>
        <taxon>Bacillati</taxon>
        <taxon>Actinomycetota</taxon>
        <taxon>Actinomycetes</taxon>
        <taxon>Micromonosporales</taxon>
        <taxon>Micromonosporaceae</taxon>
        <taxon>Virgisporangium</taxon>
    </lineage>
</organism>
<gene>
    <name evidence="2" type="ORF">Vau01_110200</name>
</gene>
<reference evidence="2" key="1">
    <citation type="submission" date="2021-01" db="EMBL/GenBank/DDBJ databases">
        <title>Whole genome shotgun sequence of Virgisporangium aurantiacum NBRC 16421.</title>
        <authorList>
            <person name="Komaki H."/>
            <person name="Tamura T."/>
        </authorList>
    </citation>
    <scope>NUCLEOTIDE SEQUENCE</scope>
    <source>
        <strain evidence="2">NBRC 16421</strain>
    </source>
</reference>
<sequence length="68" mass="7306">MGGGAGGDDGQRERQPRAALDDVGDRVRIGRPRPYRGAIPGDEATVTIRENNPVGGNWLARARLHCAR</sequence>
<evidence type="ECO:0000256" key="1">
    <source>
        <dbReference type="SAM" id="MobiDB-lite"/>
    </source>
</evidence>
<dbReference type="RefSeq" id="WP_204010145.1">
    <property type="nucleotide sequence ID" value="NZ_BOPG01000096.1"/>
</dbReference>
<protein>
    <submittedName>
        <fullName evidence="2">Uncharacterized protein</fullName>
    </submittedName>
</protein>
<dbReference type="Proteomes" id="UP000612585">
    <property type="component" value="Unassembled WGS sequence"/>
</dbReference>
<dbReference type="EMBL" id="BOPG01000096">
    <property type="protein sequence ID" value="GIJ63504.1"/>
    <property type="molecule type" value="Genomic_DNA"/>
</dbReference>
<accession>A0A8J4E6R5</accession>
<keyword evidence="3" id="KW-1185">Reference proteome</keyword>
<comment type="caution">
    <text evidence="2">The sequence shown here is derived from an EMBL/GenBank/DDBJ whole genome shotgun (WGS) entry which is preliminary data.</text>
</comment>
<feature type="region of interest" description="Disordered" evidence="1">
    <location>
        <begin position="1"/>
        <end position="40"/>
    </location>
</feature>
<feature type="compositionally biased region" description="Basic and acidic residues" evidence="1">
    <location>
        <begin position="9"/>
        <end position="28"/>
    </location>
</feature>
<dbReference type="AlphaFoldDB" id="A0A8J4E6R5"/>
<evidence type="ECO:0000313" key="3">
    <source>
        <dbReference type="Proteomes" id="UP000612585"/>
    </source>
</evidence>
<proteinExistence type="predicted"/>
<name>A0A8J4E6R5_9ACTN</name>
<evidence type="ECO:0000313" key="2">
    <source>
        <dbReference type="EMBL" id="GIJ63504.1"/>
    </source>
</evidence>